<dbReference type="PIRSF" id="PIRSF036979">
    <property type="entry name" value="Arginase"/>
    <property type="match status" value="1"/>
</dbReference>
<comment type="similarity">
    <text evidence="1">Belongs to the arginase family. Agmatinase subfamily.</text>
</comment>
<dbReference type="PANTHER" id="PTHR11358">
    <property type="entry name" value="ARGINASE/AGMATINASE"/>
    <property type="match status" value="1"/>
</dbReference>
<dbReference type="AlphaFoldDB" id="A0A382FQ89"/>
<dbReference type="GO" id="GO:0046872">
    <property type="term" value="F:metal ion binding"/>
    <property type="evidence" value="ECO:0007669"/>
    <property type="project" value="UniProtKB-KW"/>
</dbReference>
<dbReference type="PROSITE" id="PS51409">
    <property type="entry name" value="ARGINASE_2"/>
    <property type="match status" value="1"/>
</dbReference>
<dbReference type="InterPro" id="IPR006035">
    <property type="entry name" value="Ureohydrolase"/>
</dbReference>
<dbReference type="InterPro" id="IPR005925">
    <property type="entry name" value="Agmatinase-rel"/>
</dbReference>
<dbReference type="NCBIfam" id="TIGR01230">
    <property type="entry name" value="agmatinase"/>
    <property type="match status" value="1"/>
</dbReference>
<dbReference type="PANTHER" id="PTHR11358:SF26">
    <property type="entry name" value="GUANIDINO ACID HYDROLASE, MITOCHONDRIAL"/>
    <property type="match status" value="1"/>
</dbReference>
<evidence type="ECO:0000256" key="1">
    <source>
        <dbReference type="ARBA" id="ARBA00009227"/>
    </source>
</evidence>
<dbReference type="PRINTS" id="PR00116">
    <property type="entry name" value="ARGINASE"/>
</dbReference>
<protein>
    <recommendedName>
        <fullName evidence="5">Agmatinase</fullName>
    </recommendedName>
</protein>
<accession>A0A382FQ89</accession>
<proteinExistence type="inferred from homology"/>
<dbReference type="InterPro" id="IPR023696">
    <property type="entry name" value="Ureohydrolase_dom_sf"/>
</dbReference>
<dbReference type="EMBL" id="UINC01051061">
    <property type="protein sequence ID" value="SVB64765.1"/>
    <property type="molecule type" value="Genomic_DNA"/>
</dbReference>
<feature type="non-terminal residue" evidence="4">
    <location>
        <position position="304"/>
    </location>
</feature>
<dbReference type="InterPro" id="IPR020855">
    <property type="entry name" value="Ureohydrolase_Mn_BS"/>
</dbReference>
<evidence type="ECO:0000256" key="2">
    <source>
        <dbReference type="ARBA" id="ARBA00022723"/>
    </source>
</evidence>
<dbReference type="Gene3D" id="3.40.800.10">
    <property type="entry name" value="Ureohydrolase domain"/>
    <property type="match status" value="1"/>
</dbReference>
<dbReference type="Pfam" id="PF00491">
    <property type="entry name" value="Arginase"/>
    <property type="match status" value="1"/>
</dbReference>
<sequence length="304" mass="32599">MMDGFLPVDSLDTPRFVGLPTFMRLPQANVGDHIDAAIIGLPCDSGAPYRTGARFGPNAVRSMSVMLRPVNPYRDNLNVFEQIQVADAGDASVVPGYMEETMDRLQSGVAALVENDILPIGIGGDHSVSLPALRAVAKRHGPVALVHFDAHSDTWPSYFGGKLYSAGTPFRRATEEKLVLPQSSIQIGMRGSLFRPDDVSQSLQLGFEVITGDQMFEKGLEETAACIARRVGENPVYVTFDLDFVDPAFAPGVQTPESGGPSARETLSLLRSIKPMNIVGADVVETNPLYDGPGQITALLAATI</sequence>
<evidence type="ECO:0008006" key="5">
    <source>
        <dbReference type="Google" id="ProtNLM"/>
    </source>
</evidence>
<dbReference type="SUPFAM" id="SSF52768">
    <property type="entry name" value="Arginase/deacetylase"/>
    <property type="match status" value="1"/>
</dbReference>
<evidence type="ECO:0000256" key="3">
    <source>
        <dbReference type="ARBA" id="ARBA00022801"/>
    </source>
</evidence>
<evidence type="ECO:0000313" key="4">
    <source>
        <dbReference type="EMBL" id="SVB64765.1"/>
    </source>
</evidence>
<dbReference type="PROSITE" id="PS01053">
    <property type="entry name" value="ARGINASE_1"/>
    <property type="match status" value="1"/>
</dbReference>
<dbReference type="GO" id="GO:0033389">
    <property type="term" value="P:putrescine biosynthetic process from arginine, via agmatine"/>
    <property type="evidence" value="ECO:0007669"/>
    <property type="project" value="TreeGrafter"/>
</dbReference>
<organism evidence="4">
    <name type="scientific">marine metagenome</name>
    <dbReference type="NCBI Taxonomy" id="408172"/>
    <lineage>
        <taxon>unclassified sequences</taxon>
        <taxon>metagenomes</taxon>
        <taxon>ecological metagenomes</taxon>
    </lineage>
</organism>
<dbReference type="GO" id="GO:0008783">
    <property type="term" value="F:agmatinase activity"/>
    <property type="evidence" value="ECO:0007669"/>
    <property type="project" value="TreeGrafter"/>
</dbReference>
<gene>
    <name evidence="4" type="ORF">METZ01_LOCUS217619</name>
</gene>
<keyword evidence="2" id="KW-0479">Metal-binding</keyword>
<keyword evidence="3" id="KW-0378">Hydrolase</keyword>
<dbReference type="CDD" id="cd11592">
    <property type="entry name" value="Agmatinase_PAH"/>
    <property type="match status" value="1"/>
</dbReference>
<reference evidence="4" key="1">
    <citation type="submission" date="2018-05" db="EMBL/GenBank/DDBJ databases">
        <authorList>
            <person name="Lanie J.A."/>
            <person name="Ng W.-L."/>
            <person name="Kazmierczak K.M."/>
            <person name="Andrzejewski T.M."/>
            <person name="Davidsen T.M."/>
            <person name="Wayne K.J."/>
            <person name="Tettelin H."/>
            <person name="Glass J.I."/>
            <person name="Rusch D."/>
            <person name="Podicherti R."/>
            <person name="Tsui H.-C.T."/>
            <person name="Winkler M.E."/>
        </authorList>
    </citation>
    <scope>NUCLEOTIDE SEQUENCE</scope>
</reference>
<name>A0A382FQ89_9ZZZZ</name>